<evidence type="ECO:0000256" key="2">
    <source>
        <dbReference type="ARBA" id="ARBA00004167"/>
    </source>
</evidence>
<dbReference type="EMBL" id="AUSU01008324">
    <property type="protein sequence ID" value="EPS59491.1"/>
    <property type="molecule type" value="Genomic_DNA"/>
</dbReference>
<comment type="subcellular location">
    <subcellularLocation>
        <location evidence="2">Membrane</location>
        <topology evidence="2">Single-pass membrane protein</topology>
    </subcellularLocation>
</comment>
<evidence type="ECO:0000313" key="13">
    <source>
        <dbReference type="EMBL" id="EPS59491.1"/>
    </source>
</evidence>
<feature type="chain" id="PRO_5004549357" description="Cytochrome P450" evidence="12">
    <location>
        <begin position="17"/>
        <end position="471"/>
    </location>
</feature>
<keyword evidence="8 10" id="KW-0408">Iron</keyword>
<dbReference type="OrthoDB" id="1372046at2759"/>
<dbReference type="PANTHER" id="PTHR24286:SF209">
    <property type="entry name" value="BETA-AMYRIN 28-OXIDASE-LIKE"/>
    <property type="match status" value="1"/>
</dbReference>
<feature type="non-terminal residue" evidence="13">
    <location>
        <position position="471"/>
    </location>
</feature>
<keyword evidence="7 11" id="KW-0560">Oxidoreductase</keyword>
<evidence type="ECO:0000256" key="9">
    <source>
        <dbReference type="ARBA" id="ARBA00023136"/>
    </source>
</evidence>
<keyword evidence="9" id="KW-0472">Membrane</keyword>
<keyword evidence="4" id="KW-0812">Transmembrane</keyword>
<keyword evidence="12" id="KW-0732">Signal</keyword>
<dbReference type="AlphaFoldDB" id="S8C4Z8"/>
<dbReference type="Gene3D" id="1.10.630.10">
    <property type="entry name" value="Cytochrome P450"/>
    <property type="match status" value="1"/>
</dbReference>
<dbReference type="InterPro" id="IPR001128">
    <property type="entry name" value="Cyt_P450"/>
</dbReference>
<dbReference type="PRINTS" id="PR00463">
    <property type="entry name" value="EP450I"/>
</dbReference>
<gene>
    <name evidence="13" type="ORF">M569_15315</name>
</gene>
<evidence type="ECO:0000256" key="1">
    <source>
        <dbReference type="ARBA" id="ARBA00001971"/>
    </source>
</evidence>
<keyword evidence="10 11" id="KW-0349">Heme</keyword>
<dbReference type="Pfam" id="PF00067">
    <property type="entry name" value="p450"/>
    <property type="match status" value="1"/>
</dbReference>
<feature type="signal peptide" evidence="12">
    <location>
        <begin position="1"/>
        <end position="16"/>
    </location>
</feature>
<dbReference type="SUPFAM" id="SSF48264">
    <property type="entry name" value="Cytochrome P450"/>
    <property type="match status" value="1"/>
</dbReference>
<dbReference type="GO" id="GO:0016020">
    <property type="term" value="C:membrane"/>
    <property type="evidence" value="ECO:0007669"/>
    <property type="project" value="UniProtKB-SubCell"/>
</dbReference>
<evidence type="ECO:0000256" key="10">
    <source>
        <dbReference type="PIRSR" id="PIRSR602401-1"/>
    </source>
</evidence>
<reference evidence="13 14" key="1">
    <citation type="journal article" date="2013" name="BMC Genomics">
        <title>The miniature genome of a carnivorous plant Genlisea aurea contains a low number of genes and short non-coding sequences.</title>
        <authorList>
            <person name="Leushkin E.V."/>
            <person name="Sutormin R.A."/>
            <person name="Nabieva E.R."/>
            <person name="Penin A.A."/>
            <person name="Kondrashov A.S."/>
            <person name="Logacheva M.D."/>
        </authorList>
    </citation>
    <scope>NUCLEOTIDE SEQUENCE [LARGE SCALE GENOMIC DNA]</scope>
</reference>
<dbReference type="GO" id="GO:0020037">
    <property type="term" value="F:heme binding"/>
    <property type="evidence" value="ECO:0007669"/>
    <property type="project" value="InterPro"/>
</dbReference>
<dbReference type="GO" id="GO:0005506">
    <property type="term" value="F:iron ion binding"/>
    <property type="evidence" value="ECO:0007669"/>
    <property type="project" value="InterPro"/>
</dbReference>
<evidence type="ECO:0000256" key="6">
    <source>
        <dbReference type="ARBA" id="ARBA00022989"/>
    </source>
</evidence>
<dbReference type="PRINTS" id="PR00385">
    <property type="entry name" value="P450"/>
</dbReference>
<dbReference type="PANTHER" id="PTHR24286">
    <property type="entry name" value="CYTOCHROME P450 26"/>
    <property type="match status" value="1"/>
</dbReference>
<dbReference type="PROSITE" id="PS00086">
    <property type="entry name" value="CYTOCHROME_P450"/>
    <property type="match status" value="1"/>
</dbReference>
<dbReference type="GO" id="GO:0016712">
    <property type="term" value="F:oxidoreductase activity, acting on paired donors, with incorporation or reduction of molecular oxygen, reduced flavin or flavoprotein as one donor, and incorporation of one atom of oxygen"/>
    <property type="evidence" value="ECO:0007669"/>
    <property type="project" value="UniProtKB-ARBA"/>
</dbReference>
<name>S8C4Z8_9LAMI</name>
<evidence type="ECO:0000256" key="12">
    <source>
        <dbReference type="SAM" id="SignalP"/>
    </source>
</evidence>
<keyword evidence="11" id="KW-0503">Monooxygenase</keyword>
<evidence type="ECO:0000256" key="5">
    <source>
        <dbReference type="ARBA" id="ARBA00022723"/>
    </source>
</evidence>
<organism evidence="13 14">
    <name type="scientific">Genlisea aurea</name>
    <dbReference type="NCBI Taxonomy" id="192259"/>
    <lineage>
        <taxon>Eukaryota</taxon>
        <taxon>Viridiplantae</taxon>
        <taxon>Streptophyta</taxon>
        <taxon>Embryophyta</taxon>
        <taxon>Tracheophyta</taxon>
        <taxon>Spermatophyta</taxon>
        <taxon>Magnoliopsida</taxon>
        <taxon>eudicotyledons</taxon>
        <taxon>Gunneridae</taxon>
        <taxon>Pentapetalae</taxon>
        <taxon>asterids</taxon>
        <taxon>lamiids</taxon>
        <taxon>Lamiales</taxon>
        <taxon>Lentibulariaceae</taxon>
        <taxon>Genlisea</taxon>
    </lineage>
</organism>
<feature type="binding site" description="axial binding residue" evidence="10">
    <location>
        <position position="425"/>
    </location>
    <ligand>
        <name>heme</name>
        <dbReference type="ChEBI" id="CHEBI:30413"/>
    </ligand>
    <ligandPart>
        <name>Fe</name>
        <dbReference type="ChEBI" id="CHEBI:18248"/>
    </ligandPart>
</feature>
<evidence type="ECO:0000313" key="14">
    <source>
        <dbReference type="Proteomes" id="UP000015453"/>
    </source>
</evidence>
<comment type="similarity">
    <text evidence="3 11">Belongs to the cytochrome P450 family.</text>
</comment>
<accession>S8C4Z8</accession>
<keyword evidence="14" id="KW-1185">Reference proteome</keyword>
<dbReference type="FunFam" id="1.10.630.10:FF:000022">
    <property type="entry name" value="Taxadiene 5-alpha hydroxylase"/>
    <property type="match status" value="1"/>
</dbReference>
<evidence type="ECO:0000256" key="7">
    <source>
        <dbReference type="ARBA" id="ARBA00023002"/>
    </source>
</evidence>
<dbReference type="Proteomes" id="UP000015453">
    <property type="component" value="Unassembled WGS sequence"/>
</dbReference>
<dbReference type="InterPro" id="IPR002401">
    <property type="entry name" value="Cyt_P450_E_grp-I"/>
</dbReference>
<evidence type="ECO:0000256" key="8">
    <source>
        <dbReference type="ARBA" id="ARBA00023004"/>
    </source>
</evidence>
<evidence type="ECO:0000256" key="4">
    <source>
        <dbReference type="ARBA" id="ARBA00022692"/>
    </source>
</evidence>
<evidence type="ECO:0008006" key="15">
    <source>
        <dbReference type="Google" id="ProtNLM"/>
    </source>
</evidence>
<keyword evidence="5 10" id="KW-0479">Metal-binding</keyword>
<protein>
    <recommendedName>
        <fullName evidence="15">Cytochrome P450</fullName>
    </recommendedName>
</protein>
<sequence>FIIFAVSLVILISIYALIGRKSTDGKRNLPPGGYGWPIIGESLDFFRDARNGEPQKFALSRVEKYKSPIFKTSLLGEKMAFLSGASGNKFLFSNENKLVSLWWPASVRRLLGPCLSTTSGEEGLAMRKFMSHFLNPERFSKVYITTMDSVTQQHVRNHWEGKSEVNVFKTAKFYTFELACRLFLSLDDSDGEIRRLFDLFNVFLKGIISLDFNFPGFRFHAANRATLVIKQRLQNIVRNRKQMLEQGTRTDADAPQDLLTHLLVACDENGKFMAESMIVNNILMLLFAGHDTSSSAITLVMKYLAELPQVYEDVLKEQEEIAGGKESGEFLRWEDIQKMRYTWNVVSEVIRLAPPVVGSFREALVDITYGGYHIPKGWKLYWGAPSTHRDPDLFAECDRFDPSRFEGSGPVPYSFVAFGGGPRMCLGKELARLEILIFLHNVVRRYEWRLKMGDERVVYDPMPTPIHGLDI</sequence>
<dbReference type="InterPro" id="IPR036396">
    <property type="entry name" value="Cyt_P450_sf"/>
</dbReference>
<evidence type="ECO:0000256" key="11">
    <source>
        <dbReference type="RuleBase" id="RU000461"/>
    </source>
</evidence>
<evidence type="ECO:0000256" key="3">
    <source>
        <dbReference type="ARBA" id="ARBA00010617"/>
    </source>
</evidence>
<keyword evidence="6" id="KW-1133">Transmembrane helix</keyword>
<dbReference type="CDD" id="cd11043">
    <property type="entry name" value="CYP90-like"/>
    <property type="match status" value="1"/>
</dbReference>
<proteinExistence type="inferred from homology"/>
<dbReference type="InterPro" id="IPR017972">
    <property type="entry name" value="Cyt_P450_CS"/>
</dbReference>
<comment type="caution">
    <text evidence="13">The sequence shown here is derived from an EMBL/GenBank/DDBJ whole genome shotgun (WGS) entry which is preliminary data.</text>
</comment>
<dbReference type="GO" id="GO:0016125">
    <property type="term" value="P:sterol metabolic process"/>
    <property type="evidence" value="ECO:0007669"/>
    <property type="project" value="TreeGrafter"/>
</dbReference>
<feature type="non-terminal residue" evidence="13">
    <location>
        <position position="1"/>
    </location>
</feature>
<comment type="cofactor">
    <cofactor evidence="1 10">
        <name>heme</name>
        <dbReference type="ChEBI" id="CHEBI:30413"/>
    </cofactor>
</comment>